<name>A0A382H6Y7_9ZZZZ</name>
<organism evidence="1">
    <name type="scientific">marine metagenome</name>
    <dbReference type="NCBI Taxonomy" id="408172"/>
    <lineage>
        <taxon>unclassified sequences</taxon>
        <taxon>metagenomes</taxon>
        <taxon>ecological metagenomes</taxon>
    </lineage>
</organism>
<evidence type="ECO:0000313" key="1">
    <source>
        <dbReference type="EMBL" id="SVB82181.1"/>
    </source>
</evidence>
<dbReference type="AlphaFoldDB" id="A0A382H6Y7"/>
<reference evidence="1" key="1">
    <citation type="submission" date="2018-05" db="EMBL/GenBank/DDBJ databases">
        <authorList>
            <person name="Lanie J.A."/>
            <person name="Ng W.-L."/>
            <person name="Kazmierczak K.M."/>
            <person name="Andrzejewski T.M."/>
            <person name="Davidsen T.M."/>
            <person name="Wayne K.J."/>
            <person name="Tettelin H."/>
            <person name="Glass J.I."/>
            <person name="Rusch D."/>
            <person name="Podicherti R."/>
            <person name="Tsui H.-C.T."/>
            <person name="Winkler M.E."/>
        </authorList>
    </citation>
    <scope>NUCLEOTIDE SEQUENCE</scope>
</reference>
<proteinExistence type="predicted"/>
<dbReference type="EMBL" id="UINC01059126">
    <property type="protein sequence ID" value="SVB82181.1"/>
    <property type="molecule type" value="Genomic_DNA"/>
</dbReference>
<protein>
    <submittedName>
        <fullName evidence="1">Uncharacterized protein</fullName>
    </submittedName>
</protein>
<sequence length="63" mass="6751">MAKQSASIECSNCANICVVFSADADTVQFCPFCGDGVLLSYDDINTGNLLSGDYDEDDDDDDE</sequence>
<accession>A0A382H6Y7</accession>
<gene>
    <name evidence="1" type="ORF">METZ01_LOCUS235035</name>
</gene>